<keyword evidence="2" id="KW-1185">Reference proteome</keyword>
<accession>D6Z9M4</accession>
<dbReference type="AlphaFoldDB" id="D6Z9M4"/>
<dbReference type="Proteomes" id="UP000002247">
    <property type="component" value="Chromosome"/>
</dbReference>
<dbReference type="RefSeq" id="WP_013137007.1">
    <property type="nucleotide sequence ID" value="NC_014168.1"/>
</dbReference>
<gene>
    <name evidence="1" type="ordered locus">Srot_0058</name>
</gene>
<dbReference type="HOGENOM" id="CLU_1659523_0_0_11"/>
<protein>
    <submittedName>
        <fullName evidence="1">Uncharacterized protein</fullName>
    </submittedName>
</protein>
<organism evidence="1 2">
    <name type="scientific">Segniliparus rotundus (strain ATCC BAA-972 / CDC 1076 / CIP 108378 / DSM 44985 / JCM 13578)</name>
    <dbReference type="NCBI Taxonomy" id="640132"/>
    <lineage>
        <taxon>Bacteria</taxon>
        <taxon>Bacillati</taxon>
        <taxon>Actinomycetota</taxon>
        <taxon>Actinomycetes</taxon>
        <taxon>Mycobacteriales</taxon>
        <taxon>Segniliparaceae</taxon>
        <taxon>Segniliparus</taxon>
    </lineage>
</organism>
<dbReference type="EMBL" id="CP001958">
    <property type="protein sequence ID" value="ADG96551.1"/>
    <property type="molecule type" value="Genomic_DNA"/>
</dbReference>
<proteinExistence type="predicted"/>
<name>D6Z9M4_SEGRD</name>
<dbReference type="KEGG" id="srt:Srot_0058"/>
<evidence type="ECO:0000313" key="2">
    <source>
        <dbReference type="Proteomes" id="UP000002247"/>
    </source>
</evidence>
<reference evidence="1 2" key="1">
    <citation type="journal article" date="2010" name="Stand. Genomic Sci.">
        <title>Complete genome sequence of Segniliparus rotundus type strain (CDC 1076).</title>
        <authorList>
            <person name="Sikorski J."/>
            <person name="Lapidus A."/>
            <person name="Copeland A."/>
            <person name="Misra M."/>
            <person name="Glavina Del Rio T."/>
            <person name="Nolan M."/>
            <person name="Lucas S."/>
            <person name="Chen F."/>
            <person name="Tice H."/>
            <person name="Cheng J.F."/>
            <person name="Jando M."/>
            <person name="Schneider S."/>
            <person name="Bruce D."/>
            <person name="Goodwin L."/>
            <person name="Pitluck S."/>
            <person name="Liolios K."/>
            <person name="Mikhailova N."/>
            <person name="Pati A."/>
            <person name="Ivanova N."/>
            <person name="Mavromatis K."/>
            <person name="Chen A."/>
            <person name="Palaniappan K."/>
            <person name="Chertkov O."/>
            <person name="Land M."/>
            <person name="Hauser L."/>
            <person name="Chang Y.J."/>
            <person name="Jeffries C.D."/>
            <person name="Brettin T."/>
            <person name="Detter J.C."/>
            <person name="Han C."/>
            <person name="Rohde M."/>
            <person name="Goker M."/>
            <person name="Bristow J."/>
            <person name="Eisen J.A."/>
            <person name="Markowitz V."/>
            <person name="Hugenholtz P."/>
            <person name="Kyrpides N.C."/>
            <person name="Klenk H.P."/>
        </authorList>
    </citation>
    <scope>NUCLEOTIDE SEQUENCE [LARGE SCALE GENOMIC DNA]</scope>
    <source>
        <strain evidence="2">ATCC BAA-972 / CDC 1076 / CIP 108378 / DSM 44985 / JCM 13578</strain>
    </source>
</reference>
<evidence type="ECO:0000313" key="1">
    <source>
        <dbReference type="EMBL" id="ADG96551.1"/>
    </source>
</evidence>
<dbReference type="STRING" id="640132.Srot_0058"/>
<sequence length="159" mass="17705">MSKRIAPSRPGVDFLIDGELHKVPRSAMLEPYGAARLQDGSMVYRFMAERLPPGLTEAVKNSAHAVNIREHDAIRGHGTLRYTEPLWVTTVVEERGVTTFKAVFTQIERHILGWPTRDLWVSAQAAPVSCRPRGGCSSRRGLWPRSLVGPFRALGTRSC</sequence>